<protein>
    <submittedName>
        <fullName evidence="2">Uncharacterized protein</fullName>
    </submittedName>
</protein>
<sequence>MGLFSNLFSKKNTAAVQPQPVQMPEEKKPRYIVKSQRFILDNIKDHMEDIMDLVEKNEDYKLKKKDLIEDDRTDENIYEYELNEKATITPTSCEGGGVEQLQVFVCNTHIGDIKKGGVSKVKNLLKKGNIENIWSEVSGGNYKRLRYDAGKDVYYYDELEKEFSITIEITYKEEITE</sequence>
<proteinExistence type="predicted"/>
<name>A8RU08_ENTBW</name>
<keyword evidence="1" id="KW-0175">Coiled coil</keyword>
<reference evidence="2 3" key="2">
    <citation type="submission" date="2007-09" db="EMBL/GenBank/DDBJ databases">
        <title>Draft genome sequence of Clostridium bolteae (ATCC BAA-613).</title>
        <authorList>
            <person name="Sudarsanam P."/>
            <person name="Ley R."/>
            <person name="Guruge J."/>
            <person name="Turnbaugh P.J."/>
            <person name="Mahowald M."/>
            <person name="Liep D."/>
            <person name="Gordon J."/>
        </authorList>
    </citation>
    <scope>NUCLEOTIDE SEQUENCE [LARGE SCALE GENOMIC DNA]</scope>
    <source>
        <strain evidence="3">ATCC BAA-613 / DSM 15670 / CCUG 46953 / JCM 12243 / WAL 16351</strain>
    </source>
</reference>
<dbReference type="Proteomes" id="UP000005396">
    <property type="component" value="Unassembled WGS sequence"/>
</dbReference>
<evidence type="ECO:0000313" key="2">
    <source>
        <dbReference type="EMBL" id="EDP15686.1"/>
    </source>
</evidence>
<evidence type="ECO:0000256" key="1">
    <source>
        <dbReference type="SAM" id="Coils"/>
    </source>
</evidence>
<dbReference type="RefSeq" id="WP_007037221.1">
    <property type="nucleotide sequence ID" value="NZ_DS480690.1"/>
</dbReference>
<gene>
    <name evidence="2" type="ORF">CLOBOL_03857</name>
</gene>
<dbReference type="AlphaFoldDB" id="A8RU08"/>
<organism evidence="2 3">
    <name type="scientific">Enterocloster bolteae (strain ATCC BAA-613 / DSM 15670 / CCUG 46953 / JCM 12243 / WAL 16351)</name>
    <name type="common">Clostridium bolteae</name>
    <dbReference type="NCBI Taxonomy" id="411902"/>
    <lineage>
        <taxon>Bacteria</taxon>
        <taxon>Bacillati</taxon>
        <taxon>Bacillota</taxon>
        <taxon>Clostridia</taxon>
        <taxon>Lachnospirales</taxon>
        <taxon>Lachnospiraceae</taxon>
        <taxon>Enterocloster</taxon>
    </lineage>
</organism>
<comment type="caution">
    <text evidence="2">The sequence shown here is derived from an EMBL/GenBank/DDBJ whole genome shotgun (WGS) entry which is preliminary data.</text>
</comment>
<feature type="coiled-coil region" evidence="1">
    <location>
        <begin position="43"/>
        <end position="70"/>
    </location>
</feature>
<accession>A8RU08</accession>
<dbReference type="eggNOG" id="ENOG503282X">
    <property type="taxonomic scope" value="Bacteria"/>
</dbReference>
<dbReference type="EMBL" id="ABCC02000033">
    <property type="protein sequence ID" value="EDP15686.1"/>
    <property type="molecule type" value="Genomic_DNA"/>
</dbReference>
<evidence type="ECO:0000313" key="3">
    <source>
        <dbReference type="Proteomes" id="UP000005396"/>
    </source>
</evidence>
<dbReference type="PaxDb" id="411902-CLOBOL_03857"/>
<dbReference type="HOGENOM" id="CLU_1537781_0_0_9"/>
<reference evidence="2 3" key="1">
    <citation type="submission" date="2007-08" db="EMBL/GenBank/DDBJ databases">
        <authorList>
            <person name="Fulton L."/>
            <person name="Clifton S."/>
            <person name="Fulton B."/>
            <person name="Xu J."/>
            <person name="Minx P."/>
            <person name="Pepin K.H."/>
            <person name="Johnson M."/>
            <person name="Thiruvilangam P."/>
            <person name="Bhonagiri V."/>
            <person name="Nash W.E."/>
            <person name="Mardis E.R."/>
            <person name="Wilson R.K."/>
        </authorList>
    </citation>
    <scope>NUCLEOTIDE SEQUENCE [LARGE SCALE GENOMIC DNA]</scope>
    <source>
        <strain evidence="3">ATCC BAA-613 / DSM 15670 / CCUG 46953 / JCM 12243 / WAL 16351</strain>
    </source>
</reference>